<dbReference type="InParanoid" id="A0A251TZI5"/>
<proteinExistence type="predicted"/>
<evidence type="ECO:0000313" key="3">
    <source>
        <dbReference type="Proteomes" id="UP000215914"/>
    </source>
</evidence>
<evidence type="ECO:0000256" key="1">
    <source>
        <dbReference type="SAM" id="MobiDB-lite"/>
    </source>
</evidence>
<accession>A0A251TZI5</accession>
<gene>
    <name evidence="2" type="ORF">HannXRQ_Chr09g0272541</name>
</gene>
<dbReference type="AlphaFoldDB" id="A0A251TZI5"/>
<dbReference type="Proteomes" id="UP000215914">
    <property type="component" value="Chromosome 9"/>
</dbReference>
<reference evidence="3" key="1">
    <citation type="journal article" date="2017" name="Nature">
        <title>The sunflower genome provides insights into oil metabolism, flowering and Asterid evolution.</title>
        <authorList>
            <person name="Badouin H."/>
            <person name="Gouzy J."/>
            <person name="Grassa C.J."/>
            <person name="Murat F."/>
            <person name="Staton S.E."/>
            <person name="Cottret L."/>
            <person name="Lelandais-Briere C."/>
            <person name="Owens G.L."/>
            <person name="Carrere S."/>
            <person name="Mayjonade B."/>
            <person name="Legrand L."/>
            <person name="Gill N."/>
            <person name="Kane N.C."/>
            <person name="Bowers J.E."/>
            <person name="Hubner S."/>
            <person name="Bellec A."/>
            <person name="Berard A."/>
            <person name="Berges H."/>
            <person name="Blanchet N."/>
            <person name="Boniface M.C."/>
            <person name="Brunel D."/>
            <person name="Catrice O."/>
            <person name="Chaidir N."/>
            <person name="Claudel C."/>
            <person name="Donnadieu C."/>
            <person name="Faraut T."/>
            <person name="Fievet G."/>
            <person name="Helmstetter N."/>
            <person name="King M."/>
            <person name="Knapp S.J."/>
            <person name="Lai Z."/>
            <person name="Le Paslier M.C."/>
            <person name="Lippi Y."/>
            <person name="Lorenzon L."/>
            <person name="Mandel J.R."/>
            <person name="Marage G."/>
            <person name="Marchand G."/>
            <person name="Marquand E."/>
            <person name="Bret-Mestries E."/>
            <person name="Morien E."/>
            <person name="Nambeesan S."/>
            <person name="Nguyen T."/>
            <person name="Pegot-Espagnet P."/>
            <person name="Pouilly N."/>
            <person name="Raftis F."/>
            <person name="Sallet E."/>
            <person name="Schiex T."/>
            <person name="Thomas J."/>
            <person name="Vandecasteele C."/>
            <person name="Vares D."/>
            <person name="Vear F."/>
            <person name="Vautrin S."/>
            <person name="Crespi M."/>
            <person name="Mangin B."/>
            <person name="Burke J.M."/>
            <person name="Salse J."/>
            <person name="Munos S."/>
            <person name="Vincourt P."/>
            <person name="Rieseberg L.H."/>
            <person name="Langlade N.B."/>
        </authorList>
    </citation>
    <scope>NUCLEOTIDE SEQUENCE [LARGE SCALE GENOMIC DNA]</scope>
    <source>
        <strain evidence="3">cv. SF193</strain>
    </source>
</reference>
<sequence length="96" mass="11433">MHLYIGRTWLYTRLMILVCRVRDQAKETVKSKDVLVEDDMSVLTDFKPPWIKTETWKQMIEIWNTPEWKAKSKRNKKKKSELNQKGANIPSGHKTM</sequence>
<dbReference type="EMBL" id="CM007898">
    <property type="protein sequence ID" value="OTG16545.1"/>
    <property type="molecule type" value="Genomic_DNA"/>
</dbReference>
<protein>
    <submittedName>
        <fullName evidence="2">Putative transposase, Ptta/En/Spm, plant</fullName>
    </submittedName>
</protein>
<evidence type="ECO:0000313" key="2">
    <source>
        <dbReference type="EMBL" id="OTG16545.1"/>
    </source>
</evidence>
<keyword evidence="3" id="KW-1185">Reference proteome</keyword>
<name>A0A251TZI5_HELAN</name>
<feature type="region of interest" description="Disordered" evidence="1">
    <location>
        <begin position="69"/>
        <end position="96"/>
    </location>
</feature>
<organism evidence="2 3">
    <name type="scientific">Helianthus annuus</name>
    <name type="common">Common sunflower</name>
    <dbReference type="NCBI Taxonomy" id="4232"/>
    <lineage>
        <taxon>Eukaryota</taxon>
        <taxon>Viridiplantae</taxon>
        <taxon>Streptophyta</taxon>
        <taxon>Embryophyta</taxon>
        <taxon>Tracheophyta</taxon>
        <taxon>Spermatophyta</taxon>
        <taxon>Magnoliopsida</taxon>
        <taxon>eudicotyledons</taxon>
        <taxon>Gunneridae</taxon>
        <taxon>Pentapetalae</taxon>
        <taxon>asterids</taxon>
        <taxon>campanulids</taxon>
        <taxon>Asterales</taxon>
        <taxon>Asteraceae</taxon>
        <taxon>Asteroideae</taxon>
        <taxon>Heliantheae alliance</taxon>
        <taxon>Heliantheae</taxon>
        <taxon>Helianthus</taxon>
    </lineage>
</organism>